<reference evidence="1 2" key="1">
    <citation type="submission" date="2023-08" db="EMBL/GenBank/DDBJ databases">
        <title>Pleionea litopenaei sp. nov., isolated from stomach of juvenile Litopenaeus vannamei.</title>
        <authorList>
            <person name="Rho A.M."/>
            <person name="Hwang C.Y."/>
        </authorList>
    </citation>
    <scope>NUCLEOTIDE SEQUENCE [LARGE SCALE GENOMIC DNA]</scope>
    <source>
        <strain evidence="1 2">HL-JVS1</strain>
    </source>
</reference>
<evidence type="ECO:0000313" key="2">
    <source>
        <dbReference type="Proteomes" id="UP001239782"/>
    </source>
</evidence>
<dbReference type="PROSITE" id="PS51257">
    <property type="entry name" value="PROKAR_LIPOPROTEIN"/>
    <property type="match status" value="1"/>
</dbReference>
<accession>A0AA51X9F1</accession>
<dbReference type="EMBL" id="CP133548">
    <property type="protein sequence ID" value="WMS89110.1"/>
    <property type="molecule type" value="Genomic_DNA"/>
</dbReference>
<protein>
    <submittedName>
        <fullName evidence="1">Uncharacterized protein</fullName>
    </submittedName>
</protein>
<dbReference type="RefSeq" id="WP_309204356.1">
    <property type="nucleotide sequence ID" value="NZ_CP133548.1"/>
</dbReference>
<proteinExistence type="predicted"/>
<organism evidence="1 2">
    <name type="scientific">Pleionea litopenaei</name>
    <dbReference type="NCBI Taxonomy" id="3070815"/>
    <lineage>
        <taxon>Bacteria</taxon>
        <taxon>Pseudomonadati</taxon>
        <taxon>Pseudomonadota</taxon>
        <taxon>Gammaproteobacteria</taxon>
        <taxon>Oceanospirillales</taxon>
        <taxon>Pleioneaceae</taxon>
        <taxon>Pleionea</taxon>
    </lineage>
</organism>
<sequence>MVVTRHLLIVVIVTLLVACSEDPSSTNAGLPEPKIPIHKLEEGEAKRLIEECLDKLTLDQEEYSNKMEGQFEAISEHTDESYRGRVPSSSYASMEKRLKQFVRFRTLNLSFAYWGSERTPEGHLSRYVLVRHCRTNGRTITDTLRSGKIKLAR</sequence>
<name>A0AA51X9F1_9GAMM</name>
<dbReference type="KEGG" id="plei:Q9312_09425"/>
<keyword evidence="2" id="KW-1185">Reference proteome</keyword>
<dbReference type="Proteomes" id="UP001239782">
    <property type="component" value="Chromosome"/>
</dbReference>
<evidence type="ECO:0000313" key="1">
    <source>
        <dbReference type="EMBL" id="WMS89110.1"/>
    </source>
</evidence>
<gene>
    <name evidence="1" type="ORF">Q9312_09425</name>
</gene>
<dbReference type="AlphaFoldDB" id="A0AA51X9F1"/>